<dbReference type="AlphaFoldDB" id="A0A1T5JJL4"/>
<proteinExistence type="inferred from homology"/>
<dbReference type="Pfam" id="PF01458">
    <property type="entry name" value="SUFBD_core"/>
    <property type="match status" value="1"/>
</dbReference>
<dbReference type="STRING" id="123320.SAMN06309945_1613"/>
<dbReference type="InterPro" id="IPR011542">
    <property type="entry name" value="SUF_FeS_clus_asmbl_SufD"/>
</dbReference>
<protein>
    <submittedName>
        <fullName evidence="4">Iron-regulated ABC transporter permease protein SufD</fullName>
    </submittedName>
</protein>
<accession>A0A1T5JJL4</accession>
<dbReference type="InterPro" id="IPR055346">
    <property type="entry name" value="Fe-S_cluster_assembly_SufBD"/>
</dbReference>
<feature type="domain" description="SUF system FeS cluster assembly SufBD core" evidence="3">
    <location>
        <begin position="144"/>
        <end position="368"/>
    </location>
</feature>
<organism evidence="4 5">
    <name type="scientific">Okibacterium fritillariae</name>
    <dbReference type="NCBI Taxonomy" id="123320"/>
    <lineage>
        <taxon>Bacteria</taxon>
        <taxon>Bacillati</taxon>
        <taxon>Actinomycetota</taxon>
        <taxon>Actinomycetes</taxon>
        <taxon>Micrococcales</taxon>
        <taxon>Microbacteriaceae</taxon>
        <taxon>Okibacterium</taxon>
    </lineage>
</organism>
<feature type="region of interest" description="Disordered" evidence="2">
    <location>
        <begin position="1"/>
        <end position="27"/>
    </location>
</feature>
<gene>
    <name evidence="4" type="ORF">SAMN06309945_1613</name>
</gene>
<name>A0A1T5JJL4_9MICO</name>
<evidence type="ECO:0000256" key="2">
    <source>
        <dbReference type="SAM" id="MobiDB-lite"/>
    </source>
</evidence>
<evidence type="ECO:0000259" key="3">
    <source>
        <dbReference type="Pfam" id="PF01458"/>
    </source>
</evidence>
<evidence type="ECO:0000313" key="4">
    <source>
        <dbReference type="EMBL" id="SKC51599.1"/>
    </source>
</evidence>
<evidence type="ECO:0000313" key="5">
    <source>
        <dbReference type="Proteomes" id="UP000190857"/>
    </source>
</evidence>
<dbReference type="Proteomes" id="UP000190857">
    <property type="component" value="Unassembled WGS sequence"/>
</dbReference>
<evidence type="ECO:0000256" key="1">
    <source>
        <dbReference type="ARBA" id="ARBA00043967"/>
    </source>
</evidence>
<dbReference type="SUPFAM" id="SSF101960">
    <property type="entry name" value="Stabilizer of iron transporter SufD"/>
    <property type="match status" value="1"/>
</dbReference>
<feature type="compositionally biased region" description="Polar residues" evidence="2">
    <location>
        <begin position="1"/>
        <end position="11"/>
    </location>
</feature>
<dbReference type="NCBIfam" id="TIGR01981">
    <property type="entry name" value="sufD"/>
    <property type="match status" value="1"/>
</dbReference>
<dbReference type="GO" id="GO:0016226">
    <property type="term" value="P:iron-sulfur cluster assembly"/>
    <property type="evidence" value="ECO:0007669"/>
    <property type="project" value="InterPro"/>
</dbReference>
<dbReference type="RefSeq" id="WP_079727606.1">
    <property type="nucleotide sequence ID" value="NZ_FUZP01000001.1"/>
</dbReference>
<dbReference type="EMBL" id="FUZP01000001">
    <property type="protein sequence ID" value="SKC51599.1"/>
    <property type="molecule type" value="Genomic_DNA"/>
</dbReference>
<dbReference type="OrthoDB" id="9803529at2"/>
<dbReference type="InterPro" id="IPR037284">
    <property type="entry name" value="SUF_FeS_clus_asmbl_SufBD_sf"/>
</dbReference>
<comment type="similarity">
    <text evidence="1">Belongs to the iron-sulfur cluster assembly SufBD family.</text>
</comment>
<sequence>MSTQAPEATTTRLDESGQHGFKAHSDGGYVPVQTRSARFASTNVLDFPTVTGREAVWKLTPVATVSSLIEGDLDGSGYEFQAEPGSGIDITWVERTDARIGTAGIPEERASANAWSSFDKALAITVSGEEAASVTVARSALGTAARAAHTVIEAKPFSQGLVILQNDGDAQLSENVEIIVGDSASLTVVTVQQWNDDALHLASHFAKIGRDAKLKHVVVTLGGKVVRVNPTTHLASQGADVEALGLYFSDAGQHLEQQVYVNHDAPNTRSRVNYKGALQGASARTVWIGDVLIQQSAPGTDSYEQNRNLVLTDGTRADSVPNLEIETGDIQGAGHASATGRFDDEQLFYLQARGIPEAQARRLVVRGFLTEIVQKIGVAELEERLQAAIEDELAKTAITGGE</sequence>
<reference evidence="4 5" key="1">
    <citation type="submission" date="2017-02" db="EMBL/GenBank/DDBJ databases">
        <authorList>
            <person name="Peterson S.W."/>
        </authorList>
    </citation>
    <scope>NUCLEOTIDE SEQUENCE [LARGE SCALE GENOMIC DNA]</scope>
    <source>
        <strain evidence="4 5">VKM Ac-2059</strain>
    </source>
</reference>
<dbReference type="PANTHER" id="PTHR43575">
    <property type="entry name" value="PROTEIN ABCI7, CHLOROPLASTIC"/>
    <property type="match status" value="1"/>
</dbReference>
<keyword evidence="5" id="KW-1185">Reference proteome</keyword>
<dbReference type="InterPro" id="IPR000825">
    <property type="entry name" value="SUF_FeS_clus_asmbl_SufBD_core"/>
</dbReference>
<dbReference type="PANTHER" id="PTHR43575:SF1">
    <property type="entry name" value="PROTEIN ABCI7, CHLOROPLASTIC"/>
    <property type="match status" value="1"/>
</dbReference>